<protein>
    <submittedName>
        <fullName evidence="8">Branched-chain amino acid ABC transporter permease</fullName>
    </submittedName>
</protein>
<evidence type="ECO:0000313" key="8">
    <source>
        <dbReference type="EMBL" id="MFC3106439.1"/>
    </source>
</evidence>
<evidence type="ECO:0000256" key="4">
    <source>
        <dbReference type="ARBA" id="ARBA00022989"/>
    </source>
</evidence>
<comment type="caution">
    <text evidence="8">The sequence shown here is derived from an EMBL/GenBank/DDBJ whole genome shotgun (WGS) entry which is preliminary data.</text>
</comment>
<feature type="transmembrane region" description="Helical" evidence="7">
    <location>
        <begin position="57"/>
        <end position="80"/>
    </location>
</feature>
<feature type="transmembrane region" description="Helical" evidence="7">
    <location>
        <begin position="271"/>
        <end position="292"/>
    </location>
</feature>
<sequence>MKHLWTYLFVGILLTVPLWLHDQYFLHILITTGIFIIGAMSLNLLLGFTGQLSLGHIAFFGIGAYTSALTSLGFDIPIFGDFRIVHQPWHPVAGILLGTLVAGLFGYIVGKLSFKIRGAYFVIVTISFAEVVRLVALNWVDLTQGPLALSNIPPIGFNLPLIGEMVFWQKAPNYYLVLGLAFIAYVLIQRIVRSRMGRAMIALRENEPLATSVGIDVTRYLVFAAVAAAALAGAAGGLYAHYIRIIDPDIFLFIYTVTMVIMVVTGGKGTLAGPVVGGLIFGVLPVGLRAVAAPEVQWIVYGVVMILIVFFLPRGIVPAVSGWWHRKTGSAPAHVRPATSNSPSRWPDHHDSRNKAAHEAKLASAKMLSTRMEMKP</sequence>
<name>A0ABV7EWY4_9BURK</name>
<proteinExistence type="predicted"/>
<evidence type="ECO:0000256" key="3">
    <source>
        <dbReference type="ARBA" id="ARBA00022692"/>
    </source>
</evidence>
<dbReference type="Proteomes" id="UP001595530">
    <property type="component" value="Unassembled WGS sequence"/>
</dbReference>
<keyword evidence="5 7" id="KW-0472">Membrane</keyword>
<evidence type="ECO:0000256" key="2">
    <source>
        <dbReference type="ARBA" id="ARBA00022475"/>
    </source>
</evidence>
<dbReference type="PANTHER" id="PTHR30482">
    <property type="entry name" value="HIGH-AFFINITY BRANCHED-CHAIN AMINO ACID TRANSPORT SYSTEM PERMEASE"/>
    <property type="match status" value="1"/>
</dbReference>
<feature type="transmembrane region" description="Helical" evidence="7">
    <location>
        <begin position="220"/>
        <end position="239"/>
    </location>
</feature>
<dbReference type="RefSeq" id="WP_390324913.1">
    <property type="nucleotide sequence ID" value="NZ_JBHRTP010000002.1"/>
</dbReference>
<accession>A0ABV7EWY4</accession>
<keyword evidence="4 7" id="KW-1133">Transmembrane helix</keyword>
<dbReference type="CDD" id="cd06581">
    <property type="entry name" value="TM_PBP1_LivM_like"/>
    <property type="match status" value="1"/>
</dbReference>
<keyword evidence="9" id="KW-1185">Reference proteome</keyword>
<gene>
    <name evidence="8" type="ORF">ACFOFO_00430</name>
</gene>
<dbReference type="Pfam" id="PF02653">
    <property type="entry name" value="BPD_transp_2"/>
    <property type="match status" value="1"/>
</dbReference>
<reference evidence="9" key="1">
    <citation type="journal article" date="2019" name="Int. J. Syst. Evol. Microbiol.">
        <title>The Global Catalogue of Microorganisms (GCM) 10K type strain sequencing project: providing services to taxonomists for standard genome sequencing and annotation.</title>
        <authorList>
            <consortium name="The Broad Institute Genomics Platform"/>
            <consortium name="The Broad Institute Genome Sequencing Center for Infectious Disease"/>
            <person name="Wu L."/>
            <person name="Ma J."/>
        </authorList>
    </citation>
    <scope>NUCLEOTIDE SEQUENCE [LARGE SCALE GENOMIC DNA]</scope>
    <source>
        <strain evidence="9">KCTC 42986</strain>
    </source>
</reference>
<feature type="transmembrane region" description="Helical" evidence="7">
    <location>
        <begin position="92"/>
        <end position="110"/>
    </location>
</feature>
<evidence type="ECO:0000313" key="9">
    <source>
        <dbReference type="Proteomes" id="UP001595530"/>
    </source>
</evidence>
<feature type="transmembrane region" description="Helical" evidence="7">
    <location>
        <begin position="24"/>
        <end position="45"/>
    </location>
</feature>
<keyword evidence="3 7" id="KW-0812">Transmembrane</keyword>
<feature type="transmembrane region" description="Helical" evidence="7">
    <location>
        <begin position="298"/>
        <end position="317"/>
    </location>
</feature>
<keyword evidence="2" id="KW-1003">Cell membrane</keyword>
<dbReference type="InterPro" id="IPR001851">
    <property type="entry name" value="ABC_transp_permease"/>
</dbReference>
<evidence type="ECO:0000256" key="1">
    <source>
        <dbReference type="ARBA" id="ARBA00004651"/>
    </source>
</evidence>
<comment type="subcellular location">
    <subcellularLocation>
        <location evidence="1">Cell membrane</location>
        <topology evidence="1">Multi-pass membrane protein</topology>
    </subcellularLocation>
</comment>
<feature type="transmembrane region" description="Helical" evidence="7">
    <location>
        <begin position="174"/>
        <end position="192"/>
    </location>
</feature>
<evidence type="ECO:0000256" key="6">
    <source>
        <dbReference type="SAM" id="MobiDB-lite"/>
    </source>
</evidence>
<evidence type="ECO:0000256" key="7">
    <source>
        <dbReference type="SAM" id="Phobius"/>
    </source>
</evidence>
<dbReference type="InterPro" id="IPR043428">
    <property type="entry name" value="LivM-like"/>
</dbReference>
<evidence type="ECO:0000256" key="5">
    <source>
        <dbReference type="ARBA" id="ARBA00023136"/>
    </source>
</evidence>
<feature type="transmembrane region" description="Helical" evidence="7">
    <location>
        <begin position="119"/>
        <end position="140"/>
    </location>
</feature>
<dbReference type="PANTHER" id="PTHR30482:SF20">
    <property type="entry name" value="HIGH-AFFINITY BRANCHED-CHAIN AMINO ACID TRANSPORT SYSTEM PERMEASE PROTEIN LIVM"/>
    <property type="match status" value="1"/>
</dbReference>
<dbReference type="EMBL" id="JBHRTP010000002">
    <property type="protein sequence ID" value="MFC3106439.1"/>
    <property type="molecule type" value="Genomic_DNA"/>
</dbReference>
<feature type="region of interest" description="Disordered" evidence="6">
    <location>
        <begin position="329"/>
        <end position="357"/>
    </location>
</feature>
<feature type="transmembrane region" description="Helical" evidence="7">
    <location>
        <begin position="245"/>
        <end position="264"/>
    </location>
</feature>
<organism evidence="8 9">
    <name type="scientific">Undibacterium arcticum</name>
    <dbReference type="NCBI Taxonomy" id="1762892"/>
    <lineage>
        <taxon>Bacteria</taxon>
        <taxon>Pseudomonadati</taxon>
        <taxon>Pseudomonadota</taxon>
        <taxon>Betaproteobacteria</taxon>
        <taxon>Burkholderiales</taxon>
        <taxon>Oxalobacteraceae</taxon>
        <taxon>Undibacterium</taxon>
    </lineage>
</organism>
<feature type="compositionally biased region" description="Basic and acidic residues" evidence="6">
    <location>
        <begin position="346"/>
        <end position="357"/>
    </location>
</feature>